<dbReference type="STRING" id="1328760.A0A165HD23"/>
<protein>
    <recommendedName>
        <fullName evidence="2">NAD(P)-binding domain-containing protein</fullName>
    </recommendedName>
</protein>
<dbReference type="InParanoid" id="A0A165HD23"/>
<dbReference type="Proteomes" id="UP000076632">
    <property type="component" value="Unassembled WGS sequence"/>
</dbReference>
<dbReference type="PANTHER" id="PTHR15020:SF50">
    <property type="entry name" value="UPF0659 PROTEIN YMR090W"/>
    <property type="match status" value="1"/>
</dbReference>
<dbReference type="OMA" id="MLPLYHW"/>
<reference evidence="3 4" key="1">
    <citation type="journal article" date="2016" name="Fungal Biol.">
        <title>The genome of Xylona heveae provides a window into fungal endophytism.</title>
        <authorList>
            <person name="Gazis R."/>
            <person name="Kuo A."/>
            <person name="Riley R."/>
            <person name="LaButti K."/>
            <person name="Lipzen A."/>
            <person name="Lin J."/>
            <person name="Amirebrahimi M."/>
            <person name="Hesse C.N."/>
            <person name="Spatafora J.W."/>
            <person name="Henrissat B."/>
            <person name="Hainaut M."/>
            <person name="Grigoriev I.V."/>
            <person name="Hibbett D.S."/>
        </authorList>
    </citation>
    <scope>NUCLEOTIDE SEQUENCE [LARGE SCALE GENOMIC DNA]</scope>
    <source>
        <strain evidence="3 4">TC161</strain>
    </source>
</reference>
<dbReference type="EMBL" id="KV407457">
    <property type="protein sequence ID" value="KZF23325.1"/>
    <property type="molecule type" value="Genomic_DNA"/>
</dbReference>
<name>A0A165HD23_XYLHT</name>
<dbReference type="PANTHER" id="PTHR15020">
    <property type="entry name" value="FLAVIN REDUCTASE-RELATED"/>
    <property type="match status" value="1"/>
</dbReference>
<evidence type="ECO:0000259" key="2">
    <source>
        <dbReference type="Pfam" id="PF13460"/>
    </source>
</evidence>
<dbReference type="RefSeq" id="XP_018188880.1">
    <property type="nucleotide sequence ID" value="XM_018330985.1"/>
</dbReference>
<dbReference type="OrthoDB" id="63935at2759"/>
<dbReference type="InterPro" id="IPR036291">
    <property type="entry name" value="NAD(P)-bd_dom_sf"/>
</dbReference>
<keyword evidence="4" id="KW-1185">Reference proteome</keyword>
<dbReference type="PROSITE" id="PS51257">
    <property type="entry name" value="PROKAR_LIPOPROTEIN"/>
    <property type="match status" value="1"/>
</dbReference>
<accession>A0A165HD23</accession>
<proteinExistence type="inferred from homology"/>
<evidence type="ECO:0000256" key="1">
    <source>
        <dbReference type="ARBA" id="ARBA00038376"/>
    </source>
</evidence>
<dbReference type="Pfam" id="PF13460">
    <property type="entry name" value="NAD_binding_10"/>
    <property type="match status" value="1"/>
</dbReference>
<feature type="domain" description="NAD(P)-binding" evidence="2">
    <location>
        <begin position="13"/>
        <end position="244"/>
    </location>
</feature>
<dbReference type="SUPFAM" id="SSF51735">
    <property type="entry name" value="NAD(P)-binding Rossmann-fold domains"/>
    <property type="match status" value="1"/>
</dbReference>
<dbReference type="AlphaFoldDB" id="A0A165HD23"/>
<dbReference type="Gene3D" id="3.40.50.720">
    <property type="entry name" value="NAD(P)-binding Rossmann-like Domain"/>
    <property type="match status" value="1"/>
</dbReference>
<dbReference type="GeneID" id="28896122"/>
<sequence length="264" mass="28241">MSTSNKPTIAVFGATGGCVGETLRLSLTQGYKSRALVRSSSKLQKLLLAKGVGQKVIDTNLSIIEGNVKDVNAVRETLQANDGIVDVIISGVGGIPKFTPNPLRPTLDDPHICEDAMNKILEAISTILTKNPSLRKPLLAAISTTGTTDFRRDVPVLMLPLYHWLLPIPHADKRAMEDAMVKASSGDNAPLGGFVVVRASLLTDGASKGTQQIRVGWELPDGSGEGPAIGYTISRSDVGGWLFEKLVATEHRDEWAGKLVTLTY</sequence>
<comment type="similarity">
    <text evidence="1">Belongs to the avfA family.</text>
</comment>
<evidence type="ECO:0000313" key="3">
    <source>
        <dbReference type="EMBL" id="KZF23325.1"/>
    </source>
</evidence>
<dbReference type="InterPro" id="IPR016040">
    <property type="entry name" value="NAD(P)-bd_dom"/>
</dbReference>
<evidence type="ECO:0000313" key="4">
    <source>
        <dbReference type="Proteomes" id="UP000076632"/>
    </source>
</evidence>
<organism evidence="3 4">
    <name type="scientific">Xylona heveae (strain CBS 132557 / TC161)</name>
    <dbReference type="NCBI Taxonomy" id="1328760"/>
    <lineage>
        <taxon>Eukaryota</taxon>
        <taxon>Fungi</taxon>
        <taxon>Dikarya</taxon>
        <taxon>Ascomycota</taxon>
        <taxon>Pezizomycotina</taxon>
        <taxon>Xylonomycetes</taxon>
        <taxon>Xylonales</taxon>
        <taxon>Xylonaceae</taxon>
        <taxon>Xylona</taxon>
    </lineage>
</organism>
<gene>
    <name evidence="3" type="ORF">L228DRAFT_237903</name>
</gene>